<dbReference type="Pfam" id="PF12833">
    <property type="entry name" value="HTH_18"/>
    <property type="match status" value="1"/>
</dbReference>
<dbReference type="InterPro" id="IPR001789">
    <property type="entry name" value="Sig_transdc_resp-reg_receiver"/>
</dbReference>
<dbReference type="InterPro" id="IPR011006">
    <property type="entry name" value="CheY-like_superfamily"/>
</dbReference>
<dbReference type="RefSeq" id="WP_094017542.1">
    <property type="nucleotide sequence ID" value="NZ_NMQW01000042.1"/>
</dbReference>
<feature type="domain" description="HTH araC/xylS-type" evidence="9">
    <location>
        <begin position="255"/>
        <end position="354"/>
    </location>
</feature>
<evidence type="ECO:0008006" key="13">
    <source>
        <dbReference type="Google" id="ProtNLM"/>
    </source>
</evidence>
<dbReference type="AlphaFoldDB" id="A0A229UJX9"/>
<evidence type="ECO:0000256" key="6">
    <source>
        <dbReference type="ARBA" id="ARBA00023125"/>
    </source>
</evidence>
<dbReference type="InterPro" id="IPR020449">
    <property type="entry name" value="Tscrpt_reg_AraC-type_HTH"/>
</dbReference>
<dbReference type="InterPro" id="IPR018060">
    <property type="entry name" value="HTH_AraC"/>
</dbReference>
<evidence type="ECO:0000259" key="9">
    <source>
        <dbReference type="PROSITE" id="PS01124"/>
    </source>
</evidence>
<reference evidence="11 12" key="1">
    <citation type="submission" date="2017-07" db="EMBL/GenBank/DDBJ databases">
        <title>Genome sequencing and assembly of Paenibacillus rigui.</title>
        <authorList>
            <person name="Mayilraj S."/>
        </authorList>
    </citation>
    <scope>NUCLEOTIDE SEQUENCE [LARGE SCALE GENOMIC DNA]</scope>
    <source>
        <strain evidence="11 12">JCM 16352</strain>
    </source>
</reference>
<keyword evidence="4" id="KW-0902">Two-component regulatory system</keyword>
<comment type="subcellular location">
    <subcellularLocation>
        <location evidence="1">Cytoplasm</location>
    </subcellularLocation>
</comment>
<keyword evidence="7" id="KW-0804">Transcription</keyword>
<dbReference type="CDD" id="cd17536">
    <property type="entry name" value="REC_YesN-like"/>
    <property type="match status" value="1"/>
</dbReference>
<dbReference type="PROSITE" id="PS50110">
    <property type="entry name" value="RESPONSE_REGULATORY"/>
    <property type="match status" value="1"/>
</dbReference>
<dbReference type="InterPro" id="IPR051552">
    <property type="entry name" value="HptR"/>
</dbReference>
<dbReference type="Gene3D" id="1.10.10.60">
    <property type="entry name" value="Homeodomain-like"/>
    <property type="match status" value="2"/>
</dbReference>
<organism evidence="11 12">
    <name type="scientific">Paenibacillus rigui</name>
    <dbReference type="NCBI Taxonomy" id="554312"/>
    <lineage>
        <taxon>Bacteria</taxon>
        <taxon>Bacillati</taxon>
        <taxon>Bacillota</taxon>
        <taxon>Bacilli</taxon>
        <taxon>Bacillales</taxon>
        <taxon>Paenibacillaceae</taxon>
        <taxon>Paenibacillus</taxon>
    </lineage>
</organism>
<evidence type="ECO:0000313" key="11">
    <source>
        <dbReference type="EMBL" id="OXM83615.1"/>
    </source>
</evidence>
<feature type="domain" description="Response regulatory" evidence="10">
    <location>
        <begin position="3"/>
        <end position="120"/>
    </location>
</feature>
<feature type="modified residue" description="4-aspartylphosphate" evidence="8">
    <location>
        <position position="55"/>
    </location>
</feature>
<dbReference type="SMART" id="SM00342">
    <property type="entry name" value="HTH_ARAC"/>
    <property type="match status" value="1"/>
</dbReference>
<dbReference type="PRINTS" id="PR00032">
    <property type="entry name" value="HTHARAC"/>
</dbReference>
<dbReference type="GO" id="GO:0043565">
    <property type="term" value="F:sequence-specific DNA binding"/>
    <property type="evidence" value="ECO:0007669"/>
    <property type="project" value="InterPro"/>
</dbReference>
<dbReference type="PROSITE" id="PS01124">
    <property type="entry name" value="HTH_ARAC_FAMILY_2"/>
    <property type="match status" value="1"/>
</dbReference>
<accession>A0A229UJX9</accession>
<keyword evidence="2" id="KW-0963">Cytoplasm</keyword>
<dbReference type="Gene3D" id="3.40.50.2300">
    <property type="match status" value="1"/>
</dbReference>
<keyword evidence="5" id="KW-0805">Transcription regulation</keyword>
<protein>
    <recommendedName>
        <fullName evidence="13">DNA-binding response regulator</fullName>
    </recommendedName>
</protein>
<sequence>MYKVVIADDEHMIKKSLAKMINEAGLGFQVVGEAEDGREALELVTALQPSLLITDISMPVMDGLELITELKQGTAPMETIVISGYDDFDYVQHALRHGVSDYLLKPIKPEQVIRMLERVAAKWQAEQQAARTRSDCLPVCRSLAVELAERLWTLNEEGIASGLEAVHRQAAELAGSSYQPGPFYFDLLSFLKEELVRLSGGGIVPSDVPVSHREEPPVPETAPEHAQAGLIDAFVLQTAEAIRQSRNWGYQKTISRGVQFLQERFADEHLTLQTVAEYVDMSPSYFSRVFKELVGVGFIQYLIHLRLEKAKELLGDPGAKTYEVAFKVGYGDYPHFAKAFKKRFGLSPSEYKKKMN</sequence>
<evidence type="ECO:0000313" key="12">
    <source>
        <dbReference type="Proteomes" id="UP000215509"/>
    </source>
</evidence>
<comment type="caution">
    <text evidence="11">The sequence shown here is derived from an EMBL/GenBank/DDBJ whole genome shotgun (WGS) entry which is preliminary data.</text>
</comment>
<keyword evidence="12" id="KW-1185">Reference proteome</keyword>
<evidence type="ECO:0000256" key="8">
    <source>
        <dbReference type="PROSITE-ProRule" id="PRU00169"/>
    </source>
</evidence>
<dbReference type="SUPFAM" id="SSF46689">
    <property type="entry name" value="Homeodomain-like"/>
    <property type="match status" value="2"/>
</dbReference>
<dbReference type="EMBL" id="NMQW01000042">
    <property type="protein sequence ID" value="OXM83615.1"/>
    <property type="molecule type" value="Genomic_DNA"/>
</dbReference>
<keyword evidence="6" id="KW-0238">DNA-binding</keyword>
<evidence type="ECO:0000256" key="1">
    <source>
        <dbReference type="ARBA" id="ARBA00004496"/>
    </source>
</evidence>
<evidence type="ECO:0000256" key="4">
    <source>
        <dbReference type="ARBA" id="ARBA00023012"/>
    </source>
</evidence>
<dbReference type="SUPFAM" id="SSF52172">
    <property type="entry name" value="CheY-like"/>
    <property type="match status" value="1"/>
</dbReference>
<evidence type="ECO:0000256" key="5">
    <source>
        <dbReference type="ARBA" id="ARBA00023015"/>
    </source>
</evidence>
<dbReference type="GO" id="GO:0005737">
    <property type="term" value="C:cytoplasm"/>
    <property type="evidence" value="ECO:0007669"/>
    <property type="project" value="UniProtKB-SubCell"/>
</dbReference>
<dbReference type="Proteomes" id="UP000215509">
    <property type="component" value="Unassembled WGS sequence"/>
</dbReference>
<dbReference type="GO" id="GO:0003700">
    <property type="term" value="F:DNA-binding transcription factor activity"/>
    <property type="evidence" value="ECO:0007669"/>
    <property type="project" value="InterPro"/>
</dbReference>
<evidence type="ECO:0000259" key="10">
    <source>
        <dbReference type="PROSITE" id="PS50110"/>
    </source>
</evidence>
<evidence type="ECO:0000256" key="3">
    <source>
        <dbReference type="ARBA" id="ARBA00022553"/>
    </source>
</evidence>
<gene>
    <name evidence="11" type="ORF">CF651_24625</name>
</gene>
<dbReference type="PANTHER" id="PTHR42713">
    <property type="entry name" value="HISTIDINE KINASE-RELATED"/>
    <property type="match status" value="1"/>
</dbReference>
<keyword evidence="3 8" id="KW-0597">Phosphoprotein</keyword>
<dbReference type="OrthoDB" id="9788446at2"/>
<dbReference type="Pfam" id="PF00072">
    <property type="entry name" value="Response_reg"/>
    <property type="match status" value="1"/>
</dbReference>
<proteinExistence type="predicted"/>
<dbReference type="PANTHER" id="PTHR42713:SF3">
    <property type="entry name" value="TRANSCRIPTIONAL REGULATORY PROTEIN HPTR"/>
    <property type="match status" value="1"/>
</dbReference>
<evidence type="ECO:0000256" key="7">
    <source>
        <dbReference type="ARBA" id="ARBA00023163"/>
    </source>
</evidence>
<dbReference type="InterPro" id="IPR009057">
    <property type="entry name" value="Homeodomain-like_sf"/>
</dbReference>
<dbReference type="SMART" id="SM00448">
    <property type="entry name" value="REC"/>
    <property type="match status" value="1"/>
</dbReference>
<evidence type="ECO:0000256" key="2">
    <source>
        <dbReference type="ARBA" id="ARBA00022490"/>
    </source>
</evidence>
<name>A0A229UJX9_9BACL</name>
<dbReference type="GO" id="GO:0000160">
    <property type="term" value="P:phosphorelay signal transduction system"/>
    <property type="evidence" value="ECO:0007669"/>
    <property type="project" value="UniProtKB-KW"/>
</dbReference>